<dbReference type="SUPFAM" id="SSF56436">
    <property type="entry name" value="C-type lectin-like"/>
    <property type="match status" value="1"/>
</dbReference>
<reference evidence="3" key="3">
    <citation type="submission" date="2025-09" db="UniProtKB">
        <authorList>
            <consortium name="Ensembl"/>
        </authorList>
    </citation>
    <scope>IDENTIFICATION</scope>
    <source>
        <strain evidence="3">Guanapo</strain>
    </source>
</reference>
<keyword evidence="4" id="KW-1185">Reference proteome</keyword>
<dbReference type="InterPro" id="IPR001304">
    <property type="entry name" value="C-type_lectin-like"/>
</dbReference>
<reference evidence="4" key="1">
    <citation type="submission" date="2013-11" db="EMBL/GenBank/DDBJ databases">
        <title>The genomic landscape of the Guanapo guppy.</title>
        <authorList>
            <person name="Kuenstner A."/>
            <person name="Dreyer C."/>
        </authorList>
    </citation>
    <scope>NUCLEOTIDE SEQUENCE</scope>
    <source>
        <strain evidence="4">Guanapo</strain>
    </source>
</reference>
<dbReference type="InterPro" id="IPR016186">
    <property type="entry name" value="C-type_lectin-like/link_sf"/>
</dbReference>
<protein>
    <recommendedName>
        <fullName evidence="2">C-type lectin domain-containing protein</fullName>
    </recommendedName>
</protein>
<feature type="domain" description="C-type lectin" evidence="2">
    <location>
        <begin position="18"/>
        <end position="74"/>
    </location>
</feature>
<evidence type="ECO:0000259" key="2">
    <source>
        <dbReference type="PROSITE" id="PS50041"/>
    </source>
</evidence>
<dbReference type="AlphaFoldDB" id="A0A3P9MXV4"/>
<evidence type="ECO:0000313" key="3">
    <source>
        <dbReference type="Ensembl" id="ENSPREP00000002060.1"/>
    </source>
</evidence>
<dbReference type="InterPro" id="IPR016187">
    <property type="entry name" value="CTDL_fold"/>
</dbReference>
<evidence type="ECO:0000256" key="1">
    <source>
        <dbReference type="ARBA" id="ARBA00023157"/>
    </source>
</evidence>
<dbReference type="PROSITE" id="PS00615">
    <property type="entry name" value="C_TYPE_LECTIN_1"/>
    <property type="match status" value="1"/>
</dbReference>
<dbReference type="CDD" id="cd00037">
    <property type="entry name" value="CLECT"/>
    <property type="match status" value="1"/>
</dbReference>
<accession>A0A3P9MXV4</accession>
<dbReference type="Ensembl" id="ENSPRET00000002105.1">
    <property type="protein sequence ID" value="ENSPREP00000002060.1"/>
    <property type="gene ID" value="ENSPREG00000001529.1"/>
</dbReference>
<dbReference type="InterPro" id="IPR018378">
    <property type="entry name" value="C-type_lectin_CS"/>
</dbReference>
<evidence type="ECO:0000313" key="4">
    <source>
        <dbReference type="Proteomes" id="UP000242638"/>
    </source>
</evidence>
<keyword evidence="1" id="KW-1015">Disulfide bond</keyword>
<dbReference type="Gene3D" id="3.10.100.10">
    <property type="entry name" value="Mannose-Binding Protein A, subunit A"/>
    <property type="match status" value="1"/>
</dbReference>
<sequence length="89" mass="9987">MIFFPYSRHRGDQLESGWVTLRSLSLLKITSLFRYWANGKPNGPSGEQCVAGSFSDSGRWSDESCTLSLPFVCFKPSNASHFCCFSSHK</sequence>
<organism evidence="3 4">
    <name type="scientific">Poecilia reticulata</name>
    <name type="common">Guppy</name>
    <name type="synonym">Acanthophacelus reticulatus</name>
    <dbReference type="NCBI Taxonomy" id="8081"/>
    <lineage>
        <taxon>Eukaryota</taxon>
        <taxon>Metazoa</taxon>
        <taxon>Chordata</taxon>
        <taxon>Craniata</taxon>
        <taxon>Vertebrata</taxon>
        <taxon>Euteleostomi</taxon>
        <taxon>Actinopterygii</taxon>
        <taxon>Neopterygii</taxon>
        <taxon>Teleostei</taxon>
        <taxon>Neoteleostei</taxon>
        <taxon>Acanthomorphata</taxon>
        <taxon>Ovalentaria</taxon>
        <taxon>Atherinomorphae</taxon>
        <taxon>Cyprinodontiformes</taxon>
        <taxon>Poeciliidae</taxon>
        <taxon>Poeciliinae</taxon>
        <taxon>Poecilia</taxon>
    </lineage>
</organism>
<name>A0A3P9MXV4_POERE</name>
<dbReference type="PROSITE" id="PS50041">
    <property type="entry name" value="C_TYPE_LECTIN_2"/>
    <property type="match status" value="1"/>
</dbReference>
<dbReference type="Bgee" id="ENSPREG00000001529">
    <property type="expression patterns" value="Expressed in caudal fin"/>
</dbReference>
<dbReference type="GeneTree" id="ENSGT01150000290096"/>
<proteinExistence type="predicted"/>
<reference evidence="3" key="2">
    <citation type="submission" date="2025-08" db="UniProtKB">
        <authorList>
            <consortium name="Ensembl"/>
        </authorList>
    </citation>
    <scope>IDENTIFICATION</scope>
    <source>
        <strain evidence="3">Guanapo</strain>
    </source>
</reference>
<dbReference type="Proteomes" id="UP000242638">
    <property type="component" value="Unassembled WGS sequence"/>
</dbReference>